<gene>
    <name evidence="1" type="ORF">H7C19_15055</name>
</gene>
<name>A0A7X0RR45_9BACL</name>
<dbReference type="InterPro" id="IPR036237">
    <property type="entry name" value="Xyl_isomerase-like_sf"/>
</dbReference>
<dbReference type="Gene3D" id="3.20.20.150">
    <property type="entry name" value="Divalent-metal-dependent TIM barrel enzymes"/>
    <property type="match status" value="1"/>
</dbReference>
<sequence>MNRFIIGQYGGFDDAKYRRDFRPGFYGIEACMFGQERDEVRLREESQAAGFRIGVHFPFRSETAGVQGRDALFLAGEDAVRLQAYDLVERELAYVSELRPSYVLFHYPKPVILDDRVDWSPWRFDDRSEYALESAYPPESFRERSERLFAWLSRKGEEYRFTPVLELDALNRYVYEADWLTGLLDNHPRIRLCLDTIRLYLQDRIDPRFDAKAILNRYAKYAETVHLSNMQMDMGGQVVTKRYPVLPWQDPRDGWAPIGDYLRIIRQENPGVKIMFEHRSDFVSDEELSACYEWVDALMNA</sequence>
<dbReference type="Proteomes" id="UP000547209">
    <property type="component" value="Unassembled WGS sequence"/>
</dbReference>
<accession>A0A7X0RR45</accession>
<evidence type="ECO:0000313" key="2">
    <source>
        <dbReference type="Proteomes" id="UP000547209"/>
    </source>
</evidence>
<dbReference type="EMBL" id="JACJVP010000024">
    <property type="protein sequence ID" value="MBB6672006.1"/>
    <property type="molecule type" value="Genomic_DNA"/>
</dbReference>
<protein>
    <submittedName>
        <fullName evidence="1">Sugar phosphate isomerase/epimerase</fullName>
    </submittedName>
</protein>
<proteinExistence type="predicted"/>
<reference evidence="1 2" key="1">
    <citation type="submission" date="2020-08" db="EMBL/GenBank/DDBJ databases">
        <title>Cohnella phylogeny.</title>
        <authorList>
            <person name="Dunlap C."/>
        </authorList>
    </citation>
    <scope>NUCLEOTIDE SEQUENCE [LARGE SCALE GENOMIC DNA]</scope>
    <source>
        <strain evidence="1 2">DSM 28246</strain>
    </source>
</reference>
<comment type="caution">
    <text evidence="1">The sequence shown here is derived from an EMBL/GenBank/DDBJ whole genome shotgun (WGS) entry which is preliminary data.</text>
</comment>
<keyword evidence="1" id="KW-0413">Isomerase</keyword>
<organism evidence="1 2">
    <name type="scientific">Cohnella nanjingensis</name>
    <dbReference type="NCBI Taxonomy" id="1387779"/>
    <lineage>
        <taxon>Bacteria</taxon>
        <taxon>Bacillati</taxon>
        <taxon>Bacillota</taxon>
        <taxon>Bacilli</taxon>
        <taxon>Bacillales</taxon>
        <taxon>Paenibacillaceae</taxon>
        <taxon>Cohnella</taxon>
    </lineage>
</organism>
<evidence type="ECO:0000313" key="1">
    <source>
        <dbReference type="EMBL" id="MBB6672006.1"/>
    </source>
</evidence>
<dbReference type="RefSeq" id="WP_185143478.1">
    <property type="nucleotide sequence ID" value="NZ_JACJVP010000024.1"/>
</dbReference>
<dbReference type="AlphaFoldDB" id="A0A7X0RR45"/>
<dbReference type="GO" id="GO:0016853">
    <property type="term" value="F:isomerase activity"/>
    <property type="evidence" value="ECO:0007669"/>
    <property type="project" value="UniProtKB-KW"/>
</dbReference>
<dbReference type="SUPFAM" id="SSF51658">
    <property type="entry name" value="Xylose isomerase-like"/>
    <property type="match status" value="1"/>
</dbReference>
<keyword evidence="2" id="KW-1185">Reference proteome</keyword>